<dbReference type="STRING" id="1249483.LEP1GSC202_3801"/>
<feature type="domain" description="7TM-DISM receptor extracellular" evidence="2">
    <location>
        <begin position="224"/>
        <end position="418"/>
    </location>
</feature>
<dbReference type="AlphaFoldDB" id="A0A5E8HH59"/>
<protein>
    <submittedName>
        <fullName evidence="3">7TM diverse intracellular signaling</fullName>
    </submittedName>
</protein>
<dbReference type="EMBL" id="AOGX02000008">
    <property type="protein sequence ID" value="EOQ90644.1"/>
    <property type="molecule type" value="Genomic_DNA"/>
</dbReference>
<dbReference type="Proteomes" id="UP000013996">
    <property type="component" value="Unassembled WGS sequence"/>
</dbReference>
<dbReference type="InterPro" id="IPR011623">
    <property type="entry name" value="7TMR_DISM_rcpt_extracell_dom1"/>
</dbReference>
<reference evidence="3 4" key="1">
    <citation type="submission" date="2013-04" db="EMBL/GenBank/DDBJ databases">
        <authorList>
            <person name="Harkins D.M."/>
            <person name="Durkin A.S."/>
            <person name="Brinkac L.M."/>
            <person name="Haft D.H."/>
            <person name="Selengut J.D."/>
            <person name="Sanka R."/>
            <person name="DePew J."/>
            <person name="Purushe J."/>
            <person name="Hartskeerl R.A."/>
            <person name="Ahmed A."/>
            <person name="van der Linden H."/>
            <person name="Goris M.G.A."/>
            <person name="Vinetz J.M."/>
            <person name="Sutton G.G."/>
            <person name="Nierman W.C."/>
            <person name="Fouts D.E."/>
        </authorList>
    </citation>
    <scope>NUCLEOTIDE SEQUENCE [LARGE SCALE GENOMIC DNA]</scope>
    <source>
        <strain evidence="3 4">Sao Paulo</strain>
    </source>
</reference>
<evidence type="ECO:0000313" key="4">
    <source>
        <dbReference type="Proteomes" id="UP000013996"/>
    </source>
</evidence>
<organism evidence="3 4">
    <name type="scientific">Leptospira yanagawae serovar Saopaulo str. Sao Paulo = ATCC 700523</name>
    <dbReference type="NCBI Taxonomy" id="1249483"/>
    <lineage>
        <taxon>Bacteria</taxon>
        <taxon>Pseudomonadati</taxon>
        <taxon>Spirochaetota</taxon>
        <taxon>Spirochaetia</taxon>
        <taxon>Leptospirales</taxon>
        <taxon>Leptospiraceae</taxon>
        <taxon>Leptospira</taxon>
    </lineage>
</organism>
<feature type="transmembrane region" description="Helical" evidence="1">
    <location>
        <begin position="286"/>
        <end position="305"/>
    </location>
</feature>
<proteinExistence type="predicted"/>
<comment type="caution">
    <text evidence="3">The sequence shown here is derived from an EMBL/GenBank/DDBJ whole genome shotgun (WGS) entry which is preliminary data.</text>
</comment>
<accession>A0A5E8HH59</accession>
<dbReference type="Pfam" id="PF07695">
    <property type="entry name" value="7TMR-DISM_7TM"/>
    <property type="match status" value="1"/>
</dbReference>
<gene>
    <name evidence="3" type="ORF">LEP1GSC202_3801</name>
</gene>
<keyword evidence="1" id="KW-1133">Transmembrane helix</keyword>
<dbReference type="Gene3D" id="6.10.250.2870">
    <property type="match status" value="1"/>
</dbReference>
<feature type="transmembrane region" description="Helical" evidence="1">
    <location>
        <begin position="402"/>
        <end position="419"/>
    </location>
</feature>
<feature type="transmembrane region" description="Helical" evidence="1">
    <location>
        <begin position="372"/>
        <end position="390"/>
    </location>
</feature>
<feature type="transmembrane region" description="Helical" evidence="1">
    <location>
        <begin position="223"/>
        <end position="242"/>
    </location>
</feature>
<feature type="transmembrane region" description="Helical" evidence="1">
    <location>
        <begin position="342"/>
        <end position="360"/>
    </location>
</feature>
<name>A0A5E8HH59_9LEPT</name>
<evidence type="ECO:0000256" key="1">
    <source>
        <dbReference type="SAM" id="Phobius"/>
    </source>
</evidence>
<feature type="transmembrane region" description="Helical" evidence="1">
    <location>
        <begin position="249"/>
        <end position="266"/>
    </location>
</feature>
<evidence type="ECO:0000313" key="3">
    <source>
        <dbReference type="EMBL" id="EOQ90644.1"/>
    </source>
</evidence>
<keyword evidence="1" id="KW-0472">Membrane</keyword>
<feature type="transmembrane region" description="Helical" evidence="1">
    <location>
        <begin position="317"/>
        <end position="336"/>
    </location>
</feature>
<evidence type="ECO:0000259" key="2">
    <source>
        <dbReference type="Pfam" id="PF07695"/>
    </source>
</evidence>
<sequence length="653" mass="75853">MVTKEKRILTKIGEILFFERKQFLDKVSKDSIYSNTVILRFIVFFSLVLSNCTQVTVQAQKGIFDLENQLYNRVIPLNGEWEFYPNRRLNSIKEDLKLFVEMPSLWTTDPGLPGEGFGVYQLRIKNIPNVLIGLHIPEMYSSYNVYINDQLVTKSGHVANTKEEVIPSFNRNVIQLNTNSNEFKLSIEVANFHFPRGGIPSSLHIGEYKDIVGYRENGIAESVFLSGAAFILGFYHIIAFLIFRKDKPFLFFGFFCLNLSLRPLLINEQYLVETLPIISWENWQKIEFLNFLALLPFFYHFIRVSYSKEPQKIFSKFLNVIFISLSLLVIFTPPIIFANIPIPVYILIGAAVVELSILLVREIKKGDKGAKVVFLLFLFLAVVVLIEILIERNIIKGVDFIEVPGFIIFLLSQAYVLSLHTEKLRKEKTEAETEILNQKRKNIRLELSLSNERERIVTDLHDHLGARLTDLSLKIDNLKPNNQLSEKEIETLKIDVKKCFQSFRDTIYDNDDFRIMAEDYMYGLQLNLTRRYANANRKLRFHTTESTSQNFQKIEEEEIKRNLYAITVEIATNDLKYGSNTTNWSFILENHVLQVNMNVETKFSQSRDISIGSKSIQKRLQSMNANFSEFIENNTYSIQFQIPIHSLIQNEKK</sequence>
<keyword evidence="1" id="KW-0812">Transmembrane</keyword>